<dbReference type="Proteomes" id="UP000042997">
    <property type="component" value="Unassembled WGS sequence"/>
</dbReference>
<dbReference type="AlphaFoldDB" id="A0A098BJT6"/>
<reference evidence="1 2" key="1">
    <citation type="journal article" date="2014" name="Genome Announc.">
        <title>Draft Genome Sequence of Propane- and Butane-Oxidizing Actinobacterium Rhodococcus ruber IEGM 231.</title>
        <authorList>
            <person name="Ivshina I.B."/>
            <person name="Kuyukina M.S."/>
            <person name="Krivoruchko A.V."/>
            <person name="Barbe V."/>
            <person name="Fischer C."/>
        </authorList>
    </citation>
    <scope>NUCLEOTIDE SEQUENCE [LARGE SCALE GENOMIC DNA]</scope>
</reference>
<proteinExistence type="predicted"/>
<dbReference type="RefSeq" id="WP_269572207.1">
    <property type="nucleotide sequence ID" value="NZ_JAPWIU010000058.1"/>
</dbReference>
<name>A0A098BJT6_9NOCA</name>
<sequence>MNDLVQELAVLIDMRAHNPAYPNHNTMPASIAAAEAIVARYTLTRQENM</sequence>
<evidence type="ECO:0000313" key="2">
    <source>
        <dbReference type="Proteomes" id="UP000042997"/>
    </source>
</evidence>
<organism evidence="1 2">
    <name type="scientific">Rhodococcus ruber</name>
    <dbReference type="NCBI Taxonomy" id="1830"/>
    <lineage>
        <taxon>Bacteria</taxon>
        <taxon>Bacillati</taxon>
        <taxon>Actinomycetota</taxon>
        <taxon>Actinomycetes</taxon>
        <taxon>Mycobacteriales</taxon>
        <taxon>Nocardiaceae</taxon>
        <taxon>Rhodococcus</taxon>
    </lineage>
</organism>
<evidence type="ECO:0000313" key="1">
    <source>
        <dbReference type="EMBL" id="CDZ88958.1"/>
    </source>
</evidence>
<protein>
    <submittedName>
        <fullName evidence="1">Uncharacterized protein</fullName>
    </submittedName>
</protein>
<gene>
    <name evidence="1" type="ORF">RHRU231_450125</name>
</gene>
<accession>A0A098BJT6</accession>
<dbReference type="EMBL" id="CCSD01000056">
    <property type="protein sequence ID" value="CDZ88958.1"/>
    <property type="molecule type" value="Genomic_DNA"/>
</dbReference>